<dbReference type="InterPro" id="IPR002938">
    <property type="entry name" value="FAD-bd"/>
</dbReference>
<evidence type="ECO:0000313" key="8">
    <source>
        <dbReference type="Proteomes" id="UP001153678"/>
    </source>
</evidence>
<keyword evidence="2" id="KW-0274">FAD</keyword>
<dbReference type="PANTHER" id="PTHR47178:SF6">
    <property type="entry name" value="FAD-BINDING DOMAIN-CONTAINING PROTEIN"/>
    <property type="match status" value="1"/>
</dbReference>
<dbReference type="OrthoDB" id="655030at2759"/>
<dbReference type="Pfam" id="PF01494">
    <property type="entry name" value="FAD_binding_3"/>
    <property type="match status" value="1"/>
</dbReference>
<accession>A0A9W4WQC3</accession>
<keyword evidence="3" id="KW-0560">Oxidoreductase</keyword>
<dbReference type="Proteomes" id="UP001153678">
    <property type="component" value="Unassembled WGS sequence"/>
</dbReference>
<dbReference type="SUPFAM" id="SSF51905">
    <property type="entry name" value="FAD/NAD(P)-binding domain"/>
    <property type="match status" value="1"/>
</dbReference>
<gene>
    <name evidence="7" type="ORF">FWILDA_LOCUS4790</name>
</gene>
<proteinExistence type="predicted"/>
<dbReference type="InterPro" id="IPR036188">
    <property type="entry name" value="FAD/NAD-bd_sf"/>
</dbReference>
<name>A0A9W4WQC3_9GLOM</name>
<keyword evidence="1" id="KW-0285">Flavoprotein</keyword>
<evidence type="ECO:0000256" key="5">
    <source>
        <dbReference type="SAM" id="MobiDB-lite"/>
    </source>
</evidence>
<sequence length="423" mass="47514">MNPYNIKIQTALVSPGGLSLYHALIKNKEKKEFDVEIFERDSAPEDRWQGYHITLNARGIVSLLNCVPSSIALNLPKAILNPIPDVESHRIMVSDDTGSALLQPPNNQHRLREILLEGVPVRWDKKCIGYEETKEGVWVKFENGSRELCDILVGADGINSSVRNQKLPELKPLNYGVTQVNANVSVPKHLMDRLIKVHGNSLVQETLGLNGDWTFLLFRLIPIEQESDDKKKNDSDEIHYRLTLAYSYPKKLDESDDIKVDDNDPASVIERVKELTRKLRPANEMTDVLLGLWELAPKTSPTDSEKENCPFKTYNPIQRRELRDIDPLSITTWTSNRITLLGDAAHAMNPVLGLGTNNAFQDADILSQALLNGSSEDLIPCIQKYENEMRKRSSADKEGSSKKSSQVARSSTTTGRSSTNKCR</sequence>
<keyword evidence="4" id="KW-0503">Monooxygenase</keyword>
<reference evidence="7" key="1">
    <citation type="submission" date="2022-08" db="EMBL/GenBank/DDBJ databases">
        <authorList>
            <person name="Kallberg Y."/>
            <person name="Tangrot J."/>
            <person name="Rosling A."/>
        </authorList>
    </citation>
    <scope>NUCLEOTIDE SEQUENCE</scope>
    <source>
        <strain evidence="7">Wild A</strain>
    </source>
</reference>
<evidence type="ECO:0000256" key="3">
    <source>
        <dbReference type="ARBA" id="ARBA00023002"/>
    </source>
</evidence>
<feature type="compositionally biased region" description="Low complexity" evidence="5">
    <location>
        <begin position="402"/>
        <end position="423"/>
    </location>
</feature>
<evidence type="ECO:0000256" key="4">
    <source>
        <dbReference type="ARBA" id="ARBA00023033"/>
    </source>
</evidence>
<organism evidence="7 8">
    <name type="scientific">Funneliformis geosporum</name>
    <dbReference type="NCBI Taxonomy" id="1117311"/>
    <lineage>
        <taxon>Eukaryota</taxon>
        <taxon>Fungi</taxon>
        <taxon>Fungi incertae sedis</taxon>
        <taxon>Mucoromycota</taxon>
        <taxon>Glomeromycotina</taxon>
        <taxon>Glomeromycetes</taxon>
        <taxon>Glomerales</taxon>
        <taxon>Glomeraceae</taxon>
        <taxon>Funneliformis</taxon>
    </lineage>
</organism>
<dbReference type="PANTHER" id="PTHR47178">
    <property type="entry name" value="MONOOXYGENASE, FAD-BINDING"/>
    <property type="match status" value="1"/>
</dbReference>
<comment type="caution">
    <text evidence="7">The sequence shown here is derived from an EMBL/GenBank/DDBJ whole genome shotgun (WGS) entry which is preliminary data.</text>
</comment>
<feature type="compositionally biased region" description="Basic and acidic residues" evidence="5">
    <location>
        <begin position="388"/>
        <end position="401"/>
    </location>
</feature>
<protein>
    <submittedName>
        <fullName evidence="7">17061_t:CDS:1</fullName>
    </submittedName>
</protein>
<feature type="domain" description="FAD-binding" evidence="6">
    <location>
        <begin position="329"/>
        <end position="372"/>
    </location>
</feature>
<dbReference type="GO" id="GO:0004497">
    <property type="term" value="F:monooxygenase activity"/>
    <property type="evidence" value="ECO:0007669"/>
    <property type="project" value="UniProtKB-KW"/>
</dbReference>
<evidence type="ECO:0000313" key="7">
    <source>
        <dbReference type="EMBL" id="CAI2170859.1"/>
    </source>
</evidence>
<feature type="region of interest" description="Disordered" evidence="5">
    <location>
        <begin position="388"/>
        <end position="423"/>
    </location>
</feature>
<dbReference type="AlphaFoldDB" id="A0A9W4WQC3"/>
<dbReference type="Gene3D" id="3.50.50.60">
    <property type="entry name" value="FAD/NAD(P)-binding domain"/>
    <property type="match status" value="1"/>
</dbReference>
<evidence type="ECO:0000256" key="1">
    <source>
        <dbReference type="ARBA" id="ARBA00022630"/>
    </source>
</evidence>
<dbReference type="EMBL" id="CAMKVN010000752">
    <property type="protein sequence ID" value="CAI2170859.1"/>
    <property type="molecule type" value="Genomic_DNA"/>
</dbReference>
<dbReference type="GO" id="GO:0071949">
    <property type="term" value="F:FAD binding"/>
    <property type="evidence" value="ECO:0007669"/>
    <property type="project" value="InterPro"/>
</dbReference>
<evidence type="ECO:0000259" key="6">
    <source>
        <dbReference type="Pfam" id="PF01494"/>
    </source>
</evidence>
<evidence type="ECO:0000256" key="2">
    <source>
        <dbReference type="ARBA" id="ARBA00022827"/>
    </source>
</evidence>
<keyword evidence="8" id="KW-1185">Reference proteome</keyword>